<dbReference type="EMBL" id="BARS01014517">
    <property type="protein sequence ID" value="GAF94187.1"/>
    <property type="molecule type" value="Genomic_DNA"/>
</dbReference>
<dbReference type="Gene3D" id="2.160.20.10">
    <property type="entry name" value="Single-stranded right-handed beta-helix, Pectin lyase-like"/>
    <property type="match status" value="1"/>
</dbReference>
<reference evidence="1" key="1">
    <citation type="journal article" date="2014" name="Front. Microbiol.">
        <title>High frequency of phylogenetically diverse reductive dehalogenase-homologous genes in deep subseafloor sedimentary metagenomes.</title>
        <authorList>
            <person name="Kawai M."/>
            <person name="Futagami T."/>
            <person name="Toyoda A."/>
            <person name="Takaki Y."/>
            <person name="Nishi S."/>
            <person name="Hori S."/>
            <person name="Arai W."/>
            <person name="Tsubouchi T."/>
            <person name="Morono Y."/>
            <person name="Uchiyama I."/>
            <person name="Ito T."/>
            <person name="Fujiyama A."/>
            <person name="Inagaki F."/>
            <person name="Takami H."/>
        </authorList>
    </citation>
    <scope>NUCLEOTIDE SEQUENCE</scope>
    <source>
        <strain evidence="1">Expedition CK06-06</strain>
    </source>
</reference>
<gene>
    <name evidence="1" type="ORF">S01H1_24404</name>
</gene>
<proteinExistence type="predicted"/>
<dbReference type="InterPro" id="IPR012334">
    <property type="entry name" value="Pectin_lyas_fold"/>
</dbReference>
<comment type="caution">
    <text evidence="1">The sequence shown here is derived from an EMBL/GenBank/DDBJ whole genome shotgun (WGS) entry which is preliminary data.</text>
</comment>
<dbReference type="AlphaFoldDB" id="X0U198"/>
<accession>X0U198</accession>
<feature type="non-terminal residue" evidence="1">
    <location>
        <position position="1"/>
    </location>
</feature>
<protein>
    <submittedName>
        <fullName evidence="1">Uncharacterized protein</fullName>
    </submittedName>
</protein>
<evidence type="ECO:0000313" key="1">
    <source>
        <dbReference type="EMBL" id="GAF94187.1"/>
    </source>
</evidence>
<feature type="non-terminal residue" evidence="1">
    <location>
        <position position="55"/>
    </location>
</feature>
<organism evidence="1">
    <name type="scientific">marine sediment metagenome</name>
    <dbReference type="NCBI Taxonomy" id="412755"/>
    <lineage>
        <taxon>unclassified sequences</taxon>
        <taxon>metagenomes</taxon>
        <taxon>ecological metagenomes</taxon>
    </lineage>
</organism>
<name>X0U198_9ZZZZ</name>
<sequence>PYKLGQCQHILFQDLILRRAHFWTLHMFDCDYFTSRNLKLINRKTHYNEDLYDID</sequence>